<dbReference type="AlphaFoldDB" id="B4GWK9"/>
<dbReference type="HOGENOM" id="CLU_2388535_0_0_1"/>
<sequence>MKQCRMNKAIKLCKCNPPFYKPIKWIDPRVREYWSSSSHGPSSATSVRFSSAGWICWCPSGALPVSSLAFRCYLALRSFTTSRCAPAAWSTRIA</sequence>
<dbReference type="EMBL" id="CH479194">
    <property type="protein sequence ID" value="EDW27093.1"/>
    <property type="molecule type" value="Genomic_DNA"/>
</dbReference>
<reference evidence="1 2" key="1">
    <citation type="journal article" date="2007" name="Nature">
        <title>Evolution of genes and genomes on the Drosophila phylogeny.</title>
        <authorList>
            <consortium name="Drosophila 12 Genomes Consortium"/>
            <person name="Clark A.G."/>
            <person name="Eisen M.B."/>
            <person name="Smith D.R."/>
            <person name="Bergman C.M."/>
            <person name="Oliver B."/>
            <person name="Markow T.A."/>
            <person name="Kaufman T.C."/>
            <person name="Kellis M."/>
            <person name="Gelbart W."/>
            <person name="Iyer V.N."/>
            <person name="Pollard D.A."/>
            <person name="Sackton T.B."/>
            <person name="Larracuente A.M."/>
            <person name="Singh N.D."/>
            <person name="Abad J.P."/>
            <person name="Abt D.N."/>
            <person name="Adryan B."/>
            <person name="Aguade M."/>
            <person name="Akashi H."/>
            <person name="Anderson W.W."/>
            <person name="Aquadro C.F."/>
            <person name="Ardell D.H."/>
            <person name="Arguello R."/>
            <person name="Artieri C.G."/>
            <person name="Barbash D.A."/>
            <person name="Barker D."/>
            <person name="Barsanti P."/>
            <person name="Batterham P."/>
            <person name="Batzoglou S."/>
            <person name="Begun D."/>
            <person name="Bhutkar A."/>
            <person name="Blanco E."/>
            <person name="Bosak S.A."/>
            <person name="Bradley R.K."/>
            <person name="Brand A.D."/>
            <person name="Brent M.R."/>
            <person name="Brooks A.N."/>
            <person name="Brown R.H."/>
            <person name="Butlin R.K."/>
            <person name="Caggese C."/>
            <person name="Calvi B.R."/>
            <person name="Bernardo de Carvalho A."/>
            <person name="Caspi A."/>
            <person name="Castrezana S."/>
            <person name="Celniker S.E."/>
            <person name="Chang J.L."/>
            <person name="Chapple C."/>
            <person name="Chatterji S."/>
            <person name="Chinwalla A."/>
            <person name="Civetta A."/>
            <person name="Clifton S.W."/>
            <person name="Comeron J.M."/>
            <person name="Costello J.C."/>
            <person name="Coyne J.A."/>
            <person name="Daub J."/>
            <person name="David R.G."/>
            <person name="Delcher A.L."/>
            <person name="Delehaunty K."/>
            <person name="Do C.B."/>
            <person name="Ebling H."/>
            <person name="Edwards K."/>
            <person name="Eickbush T."/>
            <person name="Evans J.D."/>
            <person name="Filipski A."/>
            <person name="Findeiss S."/>
            <person name="Freyhult E."/>
            <person name="Fulton L."/>
            <person name="Fulton R."/>
            <person name="Garcia A.C."/>
            <person name="Gardiner A."/>
            <person name="Garfield D.A."/>
            <person name="Garvin B.E."/>
            <person name="Gibson G."/>
            <person name="Gilbert D."/>
            <person name="Gnerre S."/>
            <person name="Godfrey J."/>
            <person name="Good R."/>
            <person name="Gotea V."/>
            <person name="Gravely B."/>
            <person name="Greenberg A.J."/>
            <person name="Griffiths-Jones S."/>
            <person name="Gross S."/>
            <person name="Guigo R."/>
            <person name="Gustafson E.A."/>
            <person name="Haerty W."/>
            <person name="Hahn M.W."/>
            <person name="Halligan D.L."/>
            <person name="Halpern A.L."/>
            <person name="Halter G.M."/>
            <person name="Han M.V."/>
            <person name="Heger A."/>
            <person name="Hillier L."/>
            <person name="Hinrichs A.S."/>
            <person name="Holmes I."/>
            <person name="Hoskins R.A."/>
            <person name="Hubisz M.J."/>
            <person name="Hultmark D."/>
            <person name="Huntley M.A."/>
            <person name="Jaffe D.B."/>
            <person name="Jagadeeshan S."/>
            <person name="Jeck W.R."/>
            <person name="Johnson J."/>
            <person name="Jones C.D."/>
            <person name="Jordan W.C."/>
            <person name="Karpen G.H."/>
            <person name="Kataoka E."/>
            <person name="Keightley P.D."/>
            <person name="Kheradpour P."/>
            <person name="Kirkness E.F."/>
            <person name="Koerich L.B."/>
            <person name="Kristiansen K."/>
            <person name="Kudrna D."/>
            <person name="Kulathinal R.J."/>
            <person name="Kumar S."/>
            <person name="Kwok R."/>
            <person name="Lander E."/>
            <person name="Langley C.H."/>
            <person name="Lapoint R."/>
            <person name="Lazzaro B.P."/>
            <person name="Lee S.J."/>
            <person name="Levesque L."/>
            <person name="Li R."/>
            <person name="Lin C.F."/>
            <person name="Lin M.F."/>
            <person name="Lindblad-Toh K."/>
            <person name="Llopart A."/>
            <person name="Long M."/>
            <person name="Low L."/>
            <person name="Lozovsky E."/>
            <person name="Lu J."/>
            <person name="Luo M."/>
            <person name="Machado C.A."/>
            <person name="Makalowski W."/>
            <person name="Marzo M."/>
            <person name="Matsuda M."/>
            <person name="Matzkin L."/>
            <person name="McAllister B."/>
            <person name="McBride C.S."/>
            <person name="McKernan B."/>
            <person name="McKernan K."/>
            <person name="Mendez-Lago M."/>
            <person name="Minx P."/>
            <person name="Mollenhauer M.U."/>
            <person name="Montooth K."/>
            <person name="Mount S.M."/>
            <person name="Mu X."/>
            <person name="Myers E."/>
            <person name="Negre B."/>
            <person name="Newfeld S."/>
            <person name="Nielsen R."/>
            <person name="Noor M.A."/>
            <person name="O'Grady P."/>
            <person name="Pachter L."/>
            <person name="Papaceit M."/>
            <person name="Parisi M.J."/>
            <person name="Parisi M."/>
            <person name="Parts L."/>
            <person name="Pedersen J.S."/>
            <person name="Pesole G."/>
            <person name="Phillippy A.M."/>
            <person name="Ponting C.P."/>
            <person name="Pop M."/>
            <person name="Porcelli D."/>
            <person name="Powell J.R."/>
            <person name="Prohaska S."/>
            <person name="Pruitt K."/>
            <person name="Puig M."/>
            <person name="Quesneville H."/>
            <person name="Ram K.R."/>
            <person name="Rand D."/>
            <person name="Rasmussen M.D."/>
            <person name="Reed L.K."/>
            <person name="Reenan R."/>
            <person name="Reily A."/>
            <person name="Remington K.A."/>
            <person name="Rieger T.T."/>
            <person name="Ritchie M.G."/>
            <person name="Robin C."/>
            <person name="Rogers Y.H."/>
            <person name="Rohde C."/>
            <person name="Rozas J."/>
            <person name="Rubenfield M.J."/>
            <person name="Ruiz A."/>
            <person name="Russo S."/>
            <person name="Salzberg S.L."/>
            <person name="Sanchez-Gracia A."/>
            <person name="Saranga D.J."/>
            <person name="Sato H."/>
            <person name="Schaeffer S.W."/>
            <person name="Schatz M.C."/>
            <person name="Schlenke T."/>
            <person name="Schwartz R."/>
            <person name="Segarra C."/>
            <person name="Singh R.S."/>
            <person name="Sirot L."/>
            <person name="Sirota M."/>
            <person name="Sisneros N.B."/>
            <person name="Smith C.D."/>
            <person name="Smith T.F."/>
            <person name="Spieth J."/>
            <person name="Stage D.E."/>
            <person name="Stark A."/>
            <person name="Stephan W."/>
            <person name="Strausberg R.L."/>
            <person name="Strempel S."/>
            <person name="Sturgill D."/>
            <person name="Sutton G."/>
            <person name="Sutton G.G."/>
            <person name="Tao W."/>
            <person name="Teichmann S."/>
            <person name="Tobari Y.N."/>
            <person name="Tomimura Y."/>
            <person name="Tsolas J.M."/>
            <person name="Valente V.L."/>
            <person name="Venter E."/>
            <person name="Venter J.C."/>
            <person name="Vicario S."/>
            <person name="Vieira F.G."/>
            <person name="Vilella A.J."/>
            <person name="Villasante A."/>
            <person name="Walenz B."/>
            <person name="Wang J."/>
            <person name="Wasserman M."/>
            <person name="Watts T."/>
            <person name="Wilson D."/>
            <person name="Wilson R.K."/>
            <person name="Wing R.A."/>
            <person name="Wolfner M.F."/>
            <person name="Wong A."/>
            <person name="Wong G.K."/>
            <person name="Wu C.I."/>
            <person name="Wu G."/>
            <person name="Yamamoto D."/>
            <person name="Yang H.P."/>
            <person name="Yang S.P."/>
            <person name="Yorke J.A."/>
            <person name="Yoshida K."/>
            <person name="Zdobnov E."/>
            <person name="Zhang P."/>
            <person name="Zhang Y."/>
            <person name="Zimin A.V."/>
            <person name="Baldwin J."/>
            <person name="Abdouelleil A."/>
            <person name="Abdulkadir J."/>
            <person name="Abebe A."/>
            <person name="Abera B."/>
            <person name="Abreu J."/>
            <person name="Acer S.C."/>
            <person name="Aftuck L."/>
            <person name="Alexander A."/>
            <person name="An P."/>
            <person name="Anderson E."/>
            <person name="Anderson S."/>
            <person name="Arachi H."/>
            <person name="Azer M."/>
            <person name="Bachantsang P."/>
            <person name="Barry A."/>
            <person name="Bayul T."/>
            <person name="Berlin A."/>
            <person name="Bessette D."/>
            <person name="Bloom T."/>
            <person name="Blye J."/>
            <person name="Boguslavskiy L."/>
            <person name="Bonnet C."/>
            <person name="Boukhgalter B."/>
            <person name="Bourzgui I."/>
            <person name="Brown A."/>
            <person name="Cahill P."/>
            <person name="Channer S."/>
            <person name="Cheshatsang Y."/>
            <person name="Chuda L."/>
            <person name="Citroen M."/>
            <person name="Collymore A."/>
            <person name="Cooke P."/>
            <person name="Costello M."/>
            <person name="D'Aco K."/>
            <person name="Daza R."/>
            <person name="De Haan G."/>
            <person name="DeGray S."/>
            <person name="DeMaso C."/>
            <person name="Dhargay N."/>
            <person name="Dooley K."/>
            <person name="Dooley E."/>
            <person name="Doricent M."/>
            <person name="Dorje P."/>
            <person name="Dorjee K."/>
            <person name="Dupes A."/>
            <person name="Elong R."/>
            <person name="Falk J."/>
            <person name="Farina A."/>
            <person name="Faro S."/>
            <person name="Ferguson D."/>
            <person name="Fisher S."/>
            <person name="Foley C.D."/>
            <person name="Franke A."/>
            <person name="Friedrich D."/>
            <person name="Gadbois L."/>
            <person name="Gearin G."/>
            <person name="Gearin C.R."/>
            <person name="Giannoukos G."/>
            <person name="Goode T."/>
            <person name="Graham J."/>
            <person name="Grandbois E."/>
            <person name="Grewal S."/>
            <person name="Gyaltsen K."/>
            <person name="Hafez N."/>
            <person name="Hagos B."/>
            <person name="Hall J."/>
            <person name="Henson C."/>
            <person name="Hollinger A."/>
            <person name="Honan T."/>
            <person name="Huard M.D."/>
            <person name="Hughes L."/>
            <person name="Hurhula B."/>
            <person name="Husby M.E."/>
            <person name="Kamat A."/>
            <person name="Kanga B."/>
            <person name="Kashin S."/>
            <person name="Khazanovich D."/>
            <person name="Kisner P."/>
            <person name="Lance K."/>
            <person name="Lara M."/>
            <person name="Lee W."/>
            <person name="Lennon N."/>
            <person name="Letendre F."/>
            <person name="LeVine R."/>
            <person name="Lipovsky A."/>
            <person name="Liu X."/>
            <person name="Liu J."/>
            <person name="Liu S."/>
            <person name="Lokyitsang T."/>
            <person name="Lokyitsang Y."/>
            <person name="Lubonja R."/>
            <person name="Lui A."/>
            <person name="MacDonald P."/>
            <person name="Magnisalis V."/>
            <person name="Maru K."/>
            <person name="Matthews C."/>
            <person name="McCusker W."/>
            <person name="McDonough S."/>
            <person name="Mehta T."/>
            <person name="Meldrim J."/>
            <person name="Meneus L."/>
            <person name="Mihai O."/>
            <person name="Mihalev A."/>
            <person name="Mihova T."/>
            <person name="Mittelman R."/>
            <person name="Mlenga V."/>
            <person name="Montmayeur A."/>
            <person name="Mulrain L."/>
            <person name="Navidi A."/>
            <person name="Naylor J."/>
            <person name="Negash T."/>
            <person name="Nguyen T."/>
            <person name="Nguyen N."/>
            <person name="Nicol R."/>
            <person name="Norbu C."/>
            <person name="Norbu N."/>
            <person name="Novod N."/>
            <person name="O'Neill B."/>
            <person name="Osman S."/>
            <person name="Markiewicz E."/>
            <person name="Oyono O.L."/>
            <person name="Patti C."/>
            <person name="Phunkhang P."/>
            <person name="Pierre F."/>
            <person name="Priest M."/>
            <person name="Raghuraman S."/>
            <person name="Rege F."/>
            <person name="Reyes R."/>
            <person name="Rise C."/>
            <person name="Rogov P."/>
            <person name="Ross K."/>
            <person name="Ryan E."/>
            <person name="Settipalli S."/>
            <person name="Shea T."/>
            <person name="Sherpa N."/>
            <person name="Shi L."/>
            <person name="Shih D."/>
            <person name="Sparrow T."/>
            <person name="Spaulding J."/>
            <person name="Stalker J."/>
            <person name="Stange-Thomann N."/>
            <person name="Stavropoulos S."/>
            <person name="Stone C."/>
            <person name="Strader C."/>
            <person name="Tesfaye S."/>
            <person name="Thomson T."/>
            <person name="Thoulutsang Y."/>
            <person name="Thoulutsang D."/>
            <person name="Topham K."/>
            <person name="Topping I."/>
            <person name="Tsamla T."/>
            <person name="Vassiliev H."/>
            <person name="Vo A."/>
            <person name="Wangchuk T."/>
            <person name="Wangdi T."/>
            <person name="Weiand M."/>
            <person name="Wilkinson J."/>
            <person name="Wilson A."/>
            <person name="Yadav S."/>
            <person name="Young G."/>
            <person name="Yu Q."/>
            <person name="Zembek L."/>
            <person name="Zhong D."/>
            <person name="Zimmer A."/>
            <person name="Zwirko Z."/>
            <person name="Jaffe D.B."/>
            <person name="Alvarez P."/>
            <person name="Brockman W."/>
            <person name="Butler J."/>
            <person name="Chin C."/>
            <person name="Gnerre S."/>
            <person name="Grabherr M."/>
            <person name="Kleber M."/>
            <person name="Mauceli E."/>
            <person name="MacCallum I."/>
        </authorList>
    </citation>
    <scope>NUCLEOTIDE SEQUENCE [LARGE SCALE GENOMIC DNA]</scope>
    <source>
        <strain evidence="2">MSH-3 / Tucson 14011-0111.49</strain>
    </source>
</reference>
<dbReference type="Proteomes" id="UP000008744">
    <property type="component" value="Unassembled WGS sequence"/>
</dbReference>
<proteinExistence type="predicted"/>
<keyword evidence="2" id="KW-1185">Reference proteome</keyword>
<evidence type="ECO:0000313" key="1">
    <source>
        <dbReference type="EMBL" id="EDW27093.1"/>
    </source>
</evidence>
<protein>
    <submittedName>
        <fullName evidence="1">GL20563</fullName>
    </submittedName>
</protein>
<accession>B4GWK9</accession>
<name>B4GWK9_DROPE</name>
<organism evidence="2">
    <name type="scientific">Drosophila persimilis</name>
    <name type="common">Fruit fly</name>
    <dbReference type="NCBI Taxonomy" id="7234"/>
    <lineage>
        <taxon>Eukaryota</taxon>
        <taxon>Metazoa</taxon>
        <taxon>Ecdysozoa</taxon>
        <taxon>Arthropoda</taxon>
        <taxon>Hexapoda</taxon>
        <taxon>Insecta</taxon>
        <taxon>Pterygota</taxon>
        <taxon>Neoptera</taxon>
        <taxon>Endopterygota</taxon>
        <taxon>Diptera</taxon>
        <taxon>Brachycera</taxon>
        <taxon>Muscomorpha</taxon>
        <taxon>Ephydroidea</taxon>
        <taxon>Drosophilidae</taxon>
        <taxon>Drosophila</taxon>
        <taxon>Sophophora</taxon>
    </lineage>
</organism>
<gene>
    <name evidence="1" type="primary">Dper\GL20563</name>
    <name evidence="1" type="ORF">Dper_GL20563</name>
</gene>
<evidence type="ECO:0000313" key="2">
    <source>
        <dbReference type="Proteomes" id="UP000008744"/>
    </source>
</evidence>